<evidence type="ECO:0000313" key="1">
    <source>
        <dbReference type="EMBL" id="AGK97585.1"/>
    </source>
</evidence>
<keyword evidence="2" id="KW-1185">Reference proteome</keyword>
<sequence>MRVKEKITFVNNKHNFIIIKELKSQLENNKKEIETALEFVNQKLMHEKIWEKV</sequence>
<protein>
    <submittedName>
        <fullName evidence="1">Uncharacterized protein</fullName>
    </submittedName>
</protein>
<dbReference type="Proteomes" id="UP000013523">
    <property type="component" value="Chromosome"/>
</dbReference>
<dbReference type="EMBL" id="CP003261">
    <property type="protein sequence ID" value="AGK97585.1"/>
    <property type="molecule type" value="Genomic_DNA"/>
</dbReference>
<organism evidence="1 2">
    <name type="scientific">Clostridium pasteurianum BC1</name>
    <dbReference type="NCBI Taxonomy" id="86416"/>
    <lineage>
        <taxon>Bacteria</taxon>
        <taxon>Bacillati</taxon>
        <taxon>Bacillota</taxon>
        <taxon>Clostridia</taxon>
        <taxon>Eubacteriales</taxon>
        <taxon>Clostridiaceae</taxon>
        <taxon>Clostridium</taxon>
    </lineage>
</organism>
<dbReference type="PATRIC" id="fig|86416.3.peg.2727"/>
<accession>R4KD92</accession>
<proteinExistence type="predicted"/>
<dbReference type="KEGG" id="cpas:Clopa_2742"/>
<dbReference type="RefSeq" id="WP_015615881.1">
    <property type="nucleotide sequence ID" value="NC_021182.1"/>
</dbReference>
<dbReference type="AlphaFoldDB" id="R4KD92"/>
<gene>
    <name evidence="1" type="ORF">Clopa_2742</name>
</gene>
<name>R4KD92_CLOPA</name>
<evidence type="ECO:0000313" key="2">
    <source>
        <dbReference type="Proteomes" id="UP000013523"/>
    </source>
</evidence>
<reference evidence="1 2" key="1">
    <citation type="submission" date="2012-01" db="EMBL/GenBank/DDBJ databases">
        <title>Complete sequence of chromosome of Clostridium pasteurianum BC1.</title>
        <authorList>
            <consortium name="US DOE Joint Genome Institute"/>
            <person name="Lucas S."/>
            <person name="Han J."/>
            <person name="Lapidus A."/>
            <person name="Cheng J.-F."/>
            <person name="Goodwin L."/>
            <person name="Pitluck S."/>
            <person name="Peters L."/>
            <person name="Mikhailova N."/>
            <person name="Teshima H."/>
            <person name="Detter J.C."/>
            <person name="Han C."/>
            <person name="Tapia R."/>
            <person name="Land M."/>
            <person name="Hauser L."/>
            <person name="Kyrpides N."/>
            <person name="Ivanova N."/>
            <person name="Pagani I."/>
            <person name="Dunn J."/>
            <person name="Taghavi S."/>
            <person name="Francis A."/>
            <person name="van der Lelie D."/>
            <person name="Woyke T."/>
        </authorList>
    </citation>
    <scope>NUCLEOTIDE SEQUENCE [LARGE SCALE GENOMIC DNA]</scope>
    <source>
        <strain evidence="1 2">BC1</strain>
    </source>
</reference>
<dbReference type="HOGENOM" id="CLU_3060223_0_0_9"/>